<name>A0A381PZS7_9ZZZZ</name>
<accession>A0A381PZS7</accession>
<dbReference type="EMBL" id="UINC01001150">
    <property type="protein sequence ID" value="SUZ72556.1"/>
    <property type="molecule type" value="Genomic_DNA"/>
</dbReference>
<dbReference type="AlphaFoldDB" id="A0A381PZS7"/>
<sequence>MTVAACGSPSNSEDELSRDEIFDRIDQDDDGVALRSDYQTAIALTDPAKVVASHPQGDITVEEVLASLADSPPSGLIDPANPRNELFTARLTSMLRLRLAAVAIHDAGFAVEFEVDDERLNSQVQAHLAGGFEDWAREKAFQADPRLEKFSTPHCITLIAVATEAEAKVAQERLTAEEPPPIVAGEMNAPGTTNSPDGDVGCANLLTWASTFGETAAPLGEMSSGDISEIVTMPSEYSPTGRLWLIFVVRELLDDEKDPAALGPFAQQVLGDLVTEYQVTVDPNIGTWDSTALSVAPVR</sequence>
<protein>
    <submittedName>
        <fullName evidence="1">Uncharacterized protein</fullName>
    </submittedName>
</protein>
<evidence type="ECO:0000313" key="1">
    <source>
        <dbReference type="EMBL" id="SUZ72556.1"/>
    </source>
</evidence>
<reference evidence="1" key="1">
    <citation type="submission" date="2018-05" db="EMBL/GenBank/DDBJ databases">
        <authorList>
            <person name="Lanie J.A."/>
            <person name="Ng W.-L."/>
            <person name="Kazmierczak K.M."/>
            <person name="Andrzejewski T.M."/>
            <person name="Davidsen T.M."/>
            <person name="Wayne K.J."/>
            <person name="Tettelin H."/>
            <person name="Glass J.I."/>
            <person name="Rusch D."/>
            <person name="Podicherti R."/>
            <person name="Tsui H.-C.T."/>
            <person name="Winkler M.E."/>
        </authorList>
    </citation>
    <scope>NUCLEOTIDE SEQUENCE</scope>
</reference>
<organism evidence="1">
    <name type="scientific">marine metagenome</name>
    <dbReference type="NCBI Taxonomy" id="408172"/>
    <lineage>
        <taxon>unclassified sequences</taxon>
        <taxon>metagenomes</taxon>
        <taxon>ecological metagenomes</taxon>
    </lineage>
</organism>
<gene>
    <name evidence="1" type="ORF">METZ01_LOCUS25410</name>
</gene>
<proteinExistence type="predicted"/>